<name>A0A919C6Q1_9ACTN</name>
<evidence type="ECO:0000256" key="8">
    <source>
        <dbReference type="ARBA" id="ARBA00023136"/>
    </source>
</evidence>
<feature type="transmembrane region" description="Helical" evidence="10">
    <location>
        <begin position="44"/>
        <end position="62"/>
    </location>
</feature>
<dbReference type="InterPro" id="IPR006153">
    <property type="entry name" value="Cation/H_exchanger_TM"/>
</dbReference>
<evidence type="ECO:0000256" key="1">
    <source>
        <dbReference type="ARBA" id="ARBA00004651"/>
    </source>
</evidence>
<comment type="similarity">
    <text evidence="10">Belongs to the monovalent cation:proton antiporter 1 (CPA1) transporter (TC 2.A.36) family.</text>
</comment>
<dbReference type="GO" id="GO:0098719">
    <property type="term" value="P:sodium ion import across plasma membrane"/>
    <property type="evidence" value="ECO:0007669"/>
    <property type="project" value="TreeGrafter"/>
</dbReference>
<dbReference type="GO" id="GO:0015385">
    <property type="term" value="F:sodium:proton antiporter activity"/>
    <property type="evidence" value="ECO:0007669"/>
    <property type="project" value="InterPro"/>
</dbReference>
<dbReference type="GO" id="GO:0005886">
    <property type="term" value="C:plasma membrane"/>
    <property type="evidence" value="ECO:0007669"/>
    <property type="project" value="UniProtKB-SubCell"/>
</dbReference>
<dbReference type="Proteomes" id="UP000638353">
    <property type="component" value="Unassembled WGS sequence"/>
</dbReference>
<feature type="transmembrane region" description="Helical" evidence="10">
    <location>
        <begin position="238"/>
        <end position="262"/>
    </location>
</feature>
<keyword evidence="5 10" id="KW-1133">Transmembrane helix</keyword>
<accession>A0A919C6Q1</accession>
<evidence type="ECO:0000256" key="9">
    <source>
        <dbReference type="ARBA" id="ARBA00023201"/>
    </source>
</evidence>
<dbReference type="Gene3D" id="6.10.140.1330">
    <property type="match status" value="1"/>
</dbReference>
<evidence type="ECO:0000256" key="2">
    <source>
        <dbReference type="ARBA" id="ARBA00022448"/>
    </source>
</evidence>
<feature type="transmembrane region" description="Helical" evidence="10">
    <location>
        <begin position="99"/>
        <end position="118"/>
    </location>
</feature>
<dbReference type="NCBIfam" id="TIGR00831">
    <property type="entry name" value="a_cpa1"/>
    <property type="match status" value="1"/>
</dbReference>
<reference evidence="12" key="2">
    <citation type="submission" date="2020-09" db="EMBL/GenBank/DDBJ databases">
        <authorList>
            <person name="Sun Q."/>
            <person name="Ohkuma M."/>
        </authorList>
    </citation>
    <scope>NUCLEOTIDE SEQUENCE</scope>
    <source>
        <strain evidence="12">JCM 4637</strain>
    </source>
</reference>
<evidence type="ECO:0000256" key="3">
    <source>
        <dbReference type="ARBA" id="ARBA00022475"/>
    </source>
</evidence>
<comment type="function">
    <text evidence="10">Na(+)/H(+) antiporter that extrudes sodium in exchange for external protons.</text>
</comment>
<protein>
    <submittedName>
        <fullName evidence="12">Na+/H+ antiporter</fullName>
    </submittedName>
</protein>
<feature type="transmembrane region" description="Helical" evidence="10">
    <location>
        <begin position="283"/>
        <end position="307"/>
    </location>
</feature>
<dbReference type="GO" id="GO:0015386">
    <property type="term" value="F:potassium:proton antiporter activity"/>
    <property type="evidence" value="ECO:0007669"/>
    <property type="project" value="TreeGrafter"/>
</dbReference>
<dbReference type="PANTHER" id="PTHR10110">
    <property type="entry name" value="SODIUM/HYDROGEN EXCHANGER"/>
    <property type="match status" value="1"/>
</dbReference>
<evidence type="ECO:0000256" key="5">
    <source>
        <dbReference type="ARBA" id="ARBA00022989"/>
    </source>
</evidence>
<keyword evidence="10" id="KW-0050">Antiport</keyword>
<keyword evidence="8 10" id="KW-0472">Membrane</keyword>
<dbReference type="Pfam" id="PF00999">
    <property type="entry name" value="Na_H_Exchanger"/>
    <property type="match status" value="1"/>
</dbReference>
<comment type="subcellular location">
    <subcellularLocation>
        <location evidence="1 10">Cell membrane</location>
        <topology evidence="1 10">Multi-pass membrane protein</topology>
    </subcellularLocation>
</comment>
<organism evidence="12 13">
    <name type="scientific">Streptomyces finlayi</name>
    <dbReference type="NCBI Taxonomy" id="67296"/>
    <lineage>
        <taxon>Bacteria</taxon>
        <taxon>Bacillati</taxon>
        <taxon>Actinomycetota</taxon>
        <taxon>Actinomycetes</taxon>
        <taxon>Kitasatosporales</taxon>
        <taxon>Streptomycetaceae</taxon>
        <taxon>Streptomyces</taxon>
    </lineage>
</organism>
<gene>
    <name evidence="12" type="ORF">GCM10010334_00810</name>
</gene>
<feature type="transmembrane region" description="Helical" evidence="10">
    <location>
        <begin position="313"/>
        <end position="335"/>
    </location>
</feature>
<keyword evidence="2 10" id="KW-0813">Transport</keyword>
<feature type="transmembrane region" description="Helical" evidence="10">
    <location>
        <begin position="394"/>
        <end position="418"/>
    </location>
</feature>
<comment type="caution">
    <text evidence="12">The sequence shown here is derived from an EMBL/GenBank/DDBJ whole genome shotgun (WGS) entry which is preliminary data.</text>
</comment>
<dbReference type="PANTHER" id="PTHR10110:SF86">
    <property type="entry name" value="SODIUM_HYDROGEN EXCHANGER 7"/>
    <property type="match status" value="1"/>
</dbReference>
<dbReference type="InterPro" id="IPR004705">
    <property type="entry name" value="Cation/H_exchanger_CPA1_bac"/>
</dbReference>
<evidence type="ECO:0000256" key="10">
    <source>
        <dbReference type="RuleBase" id="RU366002"/>
    </source>
</evidence>
<keyword evidence="3 10" id="KW-1003">Cell membrane</keyword>
<evidence type="ECO:0000256" key="4">
    <source>
        <dbReference type="ARBA" id="ARBA00022692"/>
    </source>
</evidence>
<feature type="transmembrane region" description="Helical" evidence="10">
    <location>
        <begin position="198"/>
        <end position="218"/>
    </location>
</feature>
<dbReference type="EMBL" id="BMVC01000001">
    <property type="protein sequence ID" value="GHC76819.1"/>
    <property type="molecule type" value="Genomic_DNA"/>
</dbReference>
<feature type="transmembrane region" description="Helical" evidence="10">
    <location>
        <begin position="20"/>
        <end position="37"/>
    </location>
</feature>
<keyword evidence="9 10" id="KW-0739">Sodium transport</keyword>
<feature type="transmembrane region" description="Helical" evidence="10">
    <location>
        <begin position="356"/>
        <end position="382"/>
    </location>
</feature>
<proteinExistence type="inferred from homology"/>
<keyword evidence="6 10" id="KW-0915">Sodium</keyword>
<reference evidence="12" key="1">
    <citation type="journal article" date="2014" name="Int. J. Syst. Evol. Microbiol.">
        <title>Complete genome sequence of Corynebacterium casei LMG S-19264T (=DSM 44701T), isolated from a smear-ripened cheese.</title>
        <authorList>
            <consortium name="US DOE Joint Genome Institute (JGI-PGF)"/>
            <person name="Walter F."/>
            <person name="Albersmeier A."/>
            <person name="Kalinowski J."/>
            <person name="Ruckert C."/>
        </authorList>
    </citation>
    <scope>NUCLEOTIDE SEQUENCE</scope>
    <source>
        <strain evidence="12">JCM 4637</strain>
    </source>
</reference>
<sequence>MFDVLYDVLPTRDGPNPMDATWLLALIAVSAAVAGLARRTPIPAPLLLVAVGIGAAYVPGVPEYTLDPHIVLPLLLPPLLHTAALESSYLDLRANLRPVAFLSVGYVLFATVLVGWLVHLVVPGLPLTSALVLGAVIAPPDAVAATAIARRLGLPPRITAILQGESLVNDATAITAYKVALAAAVGEGASWSAGVQEFLVAAVGGIGVGLLLMVPLHWLRTHLKEAILQNTLSLLIPFVAYATAEYVHASGVLAVVVVALFLGHRSWKVDFATRLQEAAVWKMVSFVLESTVFALIGLQLPVVLAGLGPYEGWAAVGYAAVVFLLVVGVRFLWVFPATYLPRLLSERIRTREPDTTVAAPIIVGWAGMRGVVSLAIAFSIPMTAQGEPFPGRNLILFLTFTTVIGTLGVQGLTLAPLIRALKVPGRDAYAETLAEAQAQSEASTAAEARLDELLADPVNRLPGPLEDRLRTVLERRRNAVWERLGAVNEETGESADETYRRVAREVIDAERAVFVELRDARRIDDEMLRTLLRRLDLEEAAGWREE</sequence>
<evidence type="ECO:0000259" key="11">
    <source>
        <dbReference type="Pfam" id="PF00999"/>
    </source>
</evidence>
<dbReference type="AlphaFoldDB" id="A0A919C6Q1"/>
<feature type="domain" description="Cation/H+ exchanger transmembrane" evidence="11">
    <location>
        <begin position="29"/>
        <end position="419"/>
    </location>
</feature>
<dbReference type="GO" id="GO:0051453">
    <property type="term" value="P:regulation of intracellular pH"/>
    <property type="evidence" value="ECO:0007669"/>
    <property type="project" value="TreeGrafter"/>
</dbReference>
<evidence type="ECO:0000313" key="13">
    <source>
        <dbReference type="Proteomes" id="UP000638353"/>
    </source>
</evidence>
<comment type="caution">
    <text evidence="10">Lacks conserved residue(s) required for the propagation of feature annotation.</text>
</comment>
<evidence type="ECO:0000256" key="6">
    <source>
        <dbReference type="ARBA" id="ARBA00023053"/>
    </source>
</evidence>
<dbReference type="InterPro" id="IPR018422">
    <property type="entry name" value="Cation/H_exchanger_CPA1"/>
</dbReference>
<keyword evidence="7 10" id="KW-0406">Ion transport</keyword>
<evidence type="ECO:0000313" key="12">
    <source>
        <dbReference type="EMBL" id="GHC76819.1"/>
    </source>
</evidence>
<evidence type="ECO:0000256" key="7">
    <source>
        <dbReference type="ARBA" id="ARBA00023065"/>
    </source>
</evidence>
<keyword evidence="4 10" id="KW-0812">Transmembrane</keyword>